<feature type="transmembrane region" description="Helical" evidence="1">
    <location>
        <begin position="474"/>
        <end position="493"/>
    </location>
</feature>
<evidence type="ECO:0000313" key="3">
    <source>
        <dbReference type="Proteomes" id="UP000215059"/>
    </source>
</evidence>
<evidence type="ECO:0000313" key="2">
    <source>
        <dbReference type="EMBL" id="OYD57288.1"/>
    </source>
</evidence>
<name>A0A235F7Q7_9BACL</name>
<feature type="transmembrane region" description="Helical" evidence="1">
    <location>
        <begin position="399"/>
        <end position="425"/>
    </location>
</feature>
<sequence length="525" mass="59036">METSLKKKKQQDPREYKHWLVPLLVLSLLAALILWDNIKNVTRLPSKDWSRSIELPIESGEYLPFLSEKDGHTLVFTAGKTGVQAVELDKTLNVVKQKKIKTTLDDNARVWSDGSTFISTYQKDLILLKDGEKSVLAENVELMAPSKSIVYYSRGSSLFAYTPDSGKTVEIKKFEAPVTHLSGNSTSDSVLATETSNTNQNLYYVTKNEQEYKVSALVKYFKLSSETLFGFRFAEEKGEVHVIYTRYSTAGGGQSYFPYYGHAPADKLEEMKFNKMLFLDKKTATFVEKPTHTEIFVKDGVPQILFSARAMLASNQKSVSIFSATRGIADWDAERISTTDNFNRFPATIDGENVFWLRGMQKDGNRLYASSHNPVIKEQSQEMNRNDLIIAGSDTFSSVLVGFFAMSVAMLWIVPTILLFMVLYATNSKAVDDERPWVFWVPALLFTAIQVYGIQRLFNESFYATAPSYLTFSGSSYVIPVAASVLSLLILKAAKGIEWGVLKSFAYFMGMNFVIALLLVGVYVY</sequence>
<keyword evidence="1" id="KW-0472">Membrane</keyword>
<dbReference type="AlphaFoldDB" id="A0A235F7Q7"/>
<feature type="transmembrane region" description="Helical" evidence="1">
    <location>
        <begin position="437"/>
        <end position="454"/>
    </location>
</feature>
<dbReference type="EMBL" id="NOII01000003">
    <property type="protein sequence ID" value="OYD57288.1"/>
    <property type="molecule type" value="Genomic_DNA"/>
</dbReference>
<feature type="transmembrane region" description="Helical" evidence="1">
    <location>
        <begin position="505"/>
        <end position="524"/>
    </location>
</feature>
<keyword evidence="1" id="KW-0812">Transmembrane</keyword>
<keyword evidence="1" id="KW-1133">Transmembrane helix</keyword>
<protein>
    <submittedName>
        <fullName evidence="2">Uncharacterized protein</fullName>
    </submittedName>
</protein>
<accession>A0A235F7Q7</accession>
<reference evidence="2 3" key="1">
    <citation type="submission" date="2017-07" db="EMBL/GenBank/DDBJ databases">
        <title>Fictibacillus sp. nov. GDSW-R2A3 Genome sequencing and assembly.</title>
        <authorList>
            <person name="Mayilraj S."/>
        </authorList>
    </citation>
    <scope>NUCLEOTIDE SEQUENCE [LARGE SCALE GENOMIC DNA]</scope>
    <source>
        <strain evidence="2 3">GDSW-R2A3</strain>
    </source>
</reference>
<evidence type="ECO:0000256" key="1">
    <source>
        <dbReference type="SAM" id="Phobius"/>
    </source>
</evidence>
<dbReference type="SUPFAM" id="SSF82171">
    <property type="entry name" value="DPP6 N-terminal domain-like"/>
    <property type="match status" value="1"/>
</dbReference>
<proteinExistence type="predicted"/>
<comment type="caution">
    <text evidence="2">The sequence shown here is derived from an EMBL/GenBank/DDBJ whole genome shotgun (WGS) entry which is preliminary data.</text>
</comment>
<keyword evidence="3" id="KW-1185">Reference proteome</keyword>
<dbReference type="OrthoDB" id="2444734at2"/>
<gene>
    <name evidence="2" type="ORF">CGZ90_11410</name>
</gene>
<dbReference type="RefSeq" id="WP_094252636.1">
    <property type="nucleotide sequence ID" value="NZ_JBHLXL010000001.1"/>
</dbReference>
<dbReference type="Proteomes" id="UP000215059">
    <property type="component" value="Unassembled WGS sequence"/>
</dbReference>
<organism evidence="2 3">
    <name type="scientific">Fictibacillus aquaticus</name>
    <dbReference type="NCBI Taxonomy" id="2021314"/>
    <lineage>
        <taxon>Bacteria</taxon>
        <taxon>Bacillati</taxon>
        <taxon>Bacillota</taxon>
        <taxon>Bacilli</taxon>
        <taxon>Bacillales</taxon>
        <taxon>Fictibacillaceae</taxon>
        <taxon>Fictibacillus</taxon>
    </lineage>
</organism>
<feature type="transmembrane region" description="Helical" evidence="1">
    <location>
        <begin position="20"/>
        <end position="38"/>
    </location>
</feature>